<dbReference type="InterPro" id="IPR023614">
    <property type="entry name" value="Porin_dom_sf"/>
</dbReference>
<keyword evidence="1" id="KW-0732">Signal</keyword>
<keyword evidence="3" id="KW-1185">Reference proteome</keyword>
<dbReference type="Gene3D" id="2.40.160.10">
    <property type="entry name" value="Porin"/>
    <property type="match status" value="1"/>
</dbReference>
<dbReference type="Proteomes" id="UP000306575">
    <property type="component" value="Unassembled WGS sequence"/>
</dbReference>
<dbReference type="OrthoDB" id="7801464at2"/>
<accession>A0A4V6F209</accession>
<feature type="chain" id="PRO_5020714151" description="Porin" evidence="1">
    <location>
        <begin position="22"/>
        <end position="338"/>
    </location>
</feature>
<evidence type="ECO:0000313" key="2">
    <source>
        <dbReference type="EMBL" id="TKZ21501.1"/>
    </source>
</evidence>
<feature type="signal peptide" evidence="1">
    <location>
        <begin position="1"/>
        <end position="21"/>
    </location>
</feature>
<dbReference type="RefSeq" id="WP_138015330.1">
    <property type="nucleotide sequence ID" value="NZ_SULI01000004.1"/>
</dbReference>
<sequence>MKKTLTMALASSASILLYANAGYTQESSRFTWDGEIELGYESVYDSDAAANEVNDPYLFIELNGEFAVSDSVSFFGGLTLEEMTGPSNGVRDLGMYFHELGMRFNAGAATFSIGKFHPQFGAAWDETAGFFGGTIAEDYELVEKIGGAVDYDMGQNGVLSFALFYADDTVLSESAFHNRGRNTTAAGGAGNTGQLDNASLQWANEYGDTRVLAGLRYQSAGIGNVSDETGAVVGLGHSFGSGFDFYGEVAAFDGYEGTSDDATYVTMNLAYTLGQATTLSGTYVHRDLDSRGVLEGVSVGVEYEFQNNMTIGAALATNDDNGVRDNIFGVNLVLGLGG</sequence>
<evidence type="ECO:0008006" key="4">
    <source>
        <dbReference type="Google" id="ProtNLM"/>
    </source>
</evidence>
<evidence type="ECO:0000256" key="1">
    <source>
        <dbReference type="SAM" id="SignalP"/>
    </source>
</evidence>
<dbReference type="AlphaFoldDB" id="A0A4V6F209"/>
<proteinExistence type="predicted"/>
<name>A0A4V6F209_9RHOB</name>
<organism evidence="2 3">
    <name type="scientific">Shimia litoralis</name>
    <dbReference type="NCBI Taxonomy" id="420403"/>
    <lineage>
        <taxon>Bacteria</taxon>
        <taxon>Pseudomonadati</taxon>
        <taxon>Pseudomonadota</taxon>
        <taxon>Alphaproteobacteria</taxon>
        <taxon>Rhodobacterales</taxon>
        <taxon>Roseobacteraceae</taxon>
    </lineage>
</organism>
<reference evidence="2 3" key="1">
    <citation type="submission" date="2019-04" db="EMBL/GenBank/DDBJ databases">
        <title>Genome sequence of Pelagicola litoralis CL-ES2.</title>
        <authorList>
            <person name="Cao J."/>
        </authorList>
    </citation>
    <scope>NUCLEOTIDE SEQUENCE [LARGE SCALE GENOMIC DNA]</scope>
    <source>
        <strain evidence="2 3">CL-ES2</strain>
    </source>
</reference>
<protein>
    <recommendedName>
        <fullName evidence="4">Porin</fullName>
    </recommendedName>
</protein>
<gene>
    <name evidence="2" type="ORF">FAP39_05175</name>
</gene>
<evidence type="ECO:0000313" key="3">
    <source>
        <dbReference type="Proteomes" id="UP000306575"/>
    </source>
</evidence>
<dbReference type="EMBL" id="SULI01000004">
    <property type="protein sequence ID" value="TKZ21501.1"/>
    <property type="molecule type" value="Genomic_DNA"/>
</dbReference>
<comment type="caution">
    <text evidence="2">The sequence shown here is derived from an EMBL/GenBank/DDBJ whole genome shotgun (WGS) entry which is preliminary data.</text>
</comment>
<dbReference type="SUPFAM" id="SSF56935">
    <property type="entry name" value="Porins"/>
    <property type="match status" value="1"/>
</dbReference>